<evidence type="ECO:0000256" key="3">
    <source>
        <dbReference type="ARBA" id="ARBA00022741"/>
    </source>
</evidence>
<feature type="non-terminal residue" evidence="8">
    <location>
        <position position="1"/>
    </location>
</feature>
<protein>
    <submittedName>
        <fullName evidence="8">Death-associated protein kinase 1</fullName>
    </submittedName>
</protein>
<dbReference type="GO" id="GO:0043065">
    <property type="term" value="P:positive regulation of apoptotic process"/>
    <property type="evidence" value="ECO:0007669"/>
    <property type="project" value="TreeGrafter"/>
</dbReference>
<keyword evidence="1" id="KW-0723">Serine/threonine-protein kinase</keyword>
<dbReference type="SMART" id="SM00220">
    <property type="entry name" value="S_TKc"/>
    <property type="match status" value="1"/>
</dbReference>
<dbReference type="InterPro" id="IPR011009">
    <property type="entry name" value="Kinase-like_dom_sf"/>
</dbReference>
<evidence type="ECO:0000256" key="5">
    <source>
        <dbReference type="ARBA" id="ARBA00022840"/>
    </source>
</evidence>
<evidence type="ECO:0000256" key="2">
    <source>
        <dbReference type="ARBA" id="ARBA00022679"/>
    </source>
</evidence>
<dbReference type="InterPro" id="IPR008271">
    <property type="entry name" value="Ser/Thr_kinase_AS"/>
</dbReference>
<dbReference type="PANTHER" id="PTHR24342">
    <property type="entry name" value="SERINE/THREONINE-PROTEIN KINASE 17"/>
    <property type="match status" value="1"/>
</dbReference>
<feature type="compositionally biased region" description="Polar residues" evidence="6">
    <location>
        <begin position="289"/>
        <end position="310"/>
    </location>
</feature>
<keyword evidence="9" id="KW-1185">Reference proteome</keyword>
<evidence type="ECO:0000313" key="8">
    <source>
        <dbReference type="EMBL" id="KAA0189154.1"/>
    </source>
</evidence>
<keyword evidence="2" id="KW-0808">Transferase</keyword>
<dbReference type="SUPFAM" id="SSF56112">
    <property type="entry name" value="Protein kinase-like (PK-like)"/>
    <property type="match status" value="1"/>
</dbReference>
<dbReference type="GO" id="GO:0005524">
    <property type="term" value="F:ATP binding"/>
    <property type="evidence" value="ECO:0007669"/>
    <property type="project" value="UniProtKB-KW"/>
</dbReference>
<comment type="caution">
    <text evidence="8">The sequence shown here is derived from an EMBL/GenBank/DDBJ whole genome shotgun (WGS) entry which is preliminary data.</text>
</comment>
<evidence type="ECO:0000313" key="9">
    <source>
        <dbReference type="Proteomes" id="UP000728185"/>
    </source>
</evidence>
<dbReference type="PANTHER" id="PTHR24342:SF14">
    <property type="entry name" value="DEATH-ASSOCIATED PROTEIN KINASE DAPK-1"/>
    <property type="match status" value="1"/>
</dbReference>
<evidence type="ECO:0000259" key="7">
    <source>
        <dbReference type="PROSITE" id="PS50011"/>
    </source>
</evidence>
<feature type="compositionally biased region" description="Basic and acidic residues" evidence="6">
    <location>
        <begin position="258"/>
        <end position="274"/>
    </location>
</feature>
<dbReference type="GO" id="GO:0004674">
    <property type="term" value="F:protein serine/threonine kinase activity"/>
    <property type="evidence" value="ECO:0007669"/>
    <property type="project" value="UniProtKB-KW"/>
</dbReference>
<name>A0A8E0RSE8_9TREM</name>
<feature type="region of interest" description="Disordered" evidence="6">
    <location>
        <begin position="178"/>
        <end position="311"/>
    </location>
</feature>
<reference evidence="8" key="1">
    <citation type="submission" date="2019-05" db="EMBL/GenBank/DDBJ databases">
        <title>Annotation for the trematode Fasciolopsis buski.</title>
        <authorList>
            <person name="Choi Y.-J."/>
        </authorList>
    </citation>
    <scope>NUCLEOTIDE SEQUENCE</scope>
    <source>
        <strain evidence="8">HT</strain>
        <tissue evidence="8">Whole worm</tissue>
    </source>
</reference>
<feature type="compositionally biased region" description="Polar residues" evidence="6">
    <location>
        <begin position="239"/>
        <end position="257"/>
    </location>
</feature>
<dbReference type="Gene3D" id="1.10.510.10">
    <property type="entry name" value="Transferase(Phosphotransferase) domain 1"/>
    <property type="match status" value="1"/>
</dbReference>
<organism evidence="8 9">
    <name type="scientific">Fasciolopsis buskii</name>
    <dbReference type="NCBI Taxonomy" id="27845"/>
    <lineage>
        <taxon>Eukaryota</taxon>
        <taxon>Metazoa</taxon>
        <taxon>Spiralia</taxon>
        <taxon>Lophotrochozoa</taxon>
        <taxon>Platyhelminthes</taxon>
        <taxon>Trematoda</taxon>
        <taxon>Digenea</taxon>
        <taxon>Plagiorchiida</taxon>
        <taxon>Echinostomata</taxon>
        <taxon>Echinostomatoidea</taxon>
        <taxon>Fasciolidae</taxon>
        <taxon>Fasciolopsis</taxon>
    </lineage>
</organism>
<evidence type="ECO:0000256" key="6">
    <source>
        <dbReference type="SAM" id="MobiDB-lite"/>
    </source>
</evidence>
<dbReference type="Pfam" id="PF00069">
    <property type="entry name" value="Pkinase"/>
    <property type="match status" value="1"/>
</dbReference>
<accession>A0A8E0RSE8</accession>
<proteinExistence type="predicted"/>
<dbReference type="EMBL" id="LUCM01007960">
    <property type="protein sequence ID" value="KAA0189154.1"/>
    <property type="molecule type" value="Genomic_DNA"/>
</dbReference>
<dbReference type="GO" id="GO:0005634">
    <property type="term" value="C:nucleus"/>
    <property type="evidence" value="ECO:0007669"/>
    <property type="project" value="TreeGrafter"/>
</dbReference>
<dbReference type="Gene3D" id="3.30.200.20">
    <property type="entry name" value="Phosphorylase Kinase, domain 1"/>
    <property type="match status" value="1"/>
</dbReference>
<keyword evidence="3" id="KW-0547">Nucleotide-binding</keyword>
<dbReference type="PROSITE" id="PS00108">
    <property type="entry name" value="PROTEIN_KINASE_ST"/>
    <property type="match status" value="1"/>
</dbReference>
<evidence type="ECO:0000256" key="1">
    <source>
        <dbReference type="ARBA" id="ARBA00022527"/>
    </source>
</evidence>
<dbReference type="AlphaFoldDB" id="A0A8E0RSE8"/>
<dbReference type="OrthoDB" id="504170at2759"/>
<keyword evidence="4 8" id="KW-0418">Kinase</keyword>
<gene>
    <name evidence="8" type="ORF">FBUS_05040</name>
</gene>
<sequence length="485" mass="53850">GHFAEVNLCVCRKSKKEFAAKFILKQRFNSTSTIGKEVKGTSPVDIDREAFILANLKHENIVKLHEVFHCDDAVVLILDLVTGGELFARVAECERLSEEEASNFVEQILLGIQHMHSLGIVHLDLKPENIMIEDLASRKIKIIDFGLARVLNPNETFQDMAGTPEFCVFLPLPRKTKQTYHSPGNRELRSNHIRNGYVGNRGHNLYLPKTPPLTPVKTSTDVEFSPDNLFQPPEPNPSLEESQSTLLEADQPIQSNTERGDKSCALNREQETQRKPKGSPEIMDKTSRNHNSSLPARTTDGTPENLSQEKTPIVHRGASIQTDMTTSVTSEVKAVQPLSRISGGWRASLGHGLIGRLGAAFVAATSGHHSVPQTPTLRPNGVQQMNNSIHVTGGLREQIRESTGPAFTVGSRSDIDTREVGITFNRSTSIPNHHRPSEPRRHQVGRLQELFESGAVSQGRKVFIQRPDQHRNPNPKPAVLLTKRN</sequence>
<dbReference type="PROSITE" id="PS50011">
    <property type="entry name" value="PROTEIN_KINASE_DOM"/>
    <property type="match status" value="1"/>
</dbReference>
<keyword evidence="5" id="KW-0067">ATP-binding</keyword>
<dbReference type="Proteomes" id="UP000728185">
    <property type="component" value="Unassembled WGS sequence"/>
</dbReference>
<dbReference type="GO" id="GO:0035556">
    <property type="term" value="P:intracellular signal transduction"/>
    <property type="evidence" value="ECO:0007669"/>
    <property type="project" value="TreeGrafter"/>
</dbReference>
<feature type="domain" description="Protein kinase" evidence="7">
    <location>
        <begin position="1"/>
        <end position="354"/>
    </location>
</feature>
<evidence type="ECO:0000256" key="4">
    <source>
        <dbReference type="ARBA" id="ARBA00022777"/>
    </source>
</evidence>
<dbReference type="InterPro" id="IPR000719">
    <property type="entry name" value="Prot_kinase_dom"/>
</dbReference>
<feature type="region of interest" description="Disordered" evidence="6">
    <location>
        <begin position="463"/>
        <end position="485"/>
    </location>
</feature>